<gene>
    <name evidence="2" type="ORF">ACFQWB_07730</name>
</gene>
<feature type="domain" description="DUF218" evidence="1">
    <location>
        <begin position="45"/>
        <end position="193"/>
    </location>
</feature>
<evidence type="ECO:0000313" key="2">
    <source>
        <dbReference type="EMBL" id="MFC7749827.1"/>
    </source>
</evidence>
<organism evidence="2 3">
    <name type="scientific">Paenibacillus thermoaerophilus</name>
    <dbReference type="NCBI Taxonomy" id="1215385"/>
    <lineage>
        <taxon>Bacteria</taxon>
        <taxon>Bacillati</taxon>
        <taxon>Bacillota</taxon>
        <taxon>Bacilli</taxon>
        <taxon>Bacillales</taxon>
        <taxon>Paenibacillaceae</taxon>
        <taxon>Paenibacillus</taxon>
    </lineage>
</organism>
<dbReference type="PANTHER" id="PTHR30336">
    <property type="entry name" value="INNER MEMBRANE PROTEIN, PROBABLE PERMEASE"/>
    <property type="match status" value="1"/>
</dbReference>
<comment type="caution">
    <text evidence="2">The sequence shown here is derived from an EMBL/GenBank/DDBJ whole genome shotgun (WGS) entry which is preliminary data.</text>
</comment>
<accession>A0ABW2V101</accession>
<dbReference type="RefSeq" id="WP_138789838.1">
    <property type="nucleotide sequence ID" value="NZ_JBHTGQ010000017.1"/>
</dbReference>
<dbReference type="CDD" id="cd06259">
    <property type="entry name" value="YdcF-like"/>
    <property type="match status" value="1"/>
</dbReference>
<keyword evidence="3" id="KW-1185">Reference proteome</keyword>
<evidence type="ECO:0000313" key="3">
    <source>
        <dbReference type="Proteomes" id="UP001596528"/>
    </source>
</evidence>
<dbReference type="Gene3D" id="3.40.50.620">
    <property type="entry name" value="HUPs"/>
    <property type="match status" value="1"/>
</dbReference>
<dbReference type="InterPro" id="IPR003848">
    <property type="entry name" value="DUF218"/>
</dbReference>
<protein>
    <submittedName>
        <fullName evidence="2">YdcF family protein</fullName>
    </submittedName>
</protein>
<dbReference type="InterPro" id="IPR051599">
    <property type="entry name" value="Cell_Envelope_Assoc"/>
</dbReference>
<dbReference type="Proteomes" id="UP001596528">
    <property type="component" value="Unassembled WGS sequence"/>
</dbReference>
<dbReference type="PANTHER" id="PTHR30336:SF20">
    <property type="entry name" value="DUF218 DOMAIN-CONTAINING PROTEIN"/>
    <property type="match status" value="1"/>
</dbReference>
<dbReference type="InterPro" id="IPR014729">
    <property type="entry name" value="Rossmann-like_a/b/a_fold"/>
</dbReference>
<proteinExistence type="predicted"/>
<dbReference type="EMBL" id="JBHTGQ010000017">
    <property type="protein sequence ID" value="MFC7749827.1"/>
    <property type="molecule type" value="Genomic_DNA"/>
</dbReference>
<dbReference type="Pfam" id="PF02698">
    <property type="entry name" value="DUF218"/>
    <property type="match status" value="1"/>
</dbReference>
<reference evidence="3" key="1">
    <citation type="journal article" date="2019" name="Int. J. Syst. Evol. Microbiol.">
        <title>The Global Catalogue of Microorganisms (GCM) 10K type strain sequencing project: providing services to taxonomists for standard genome sequencing and annotation.</title>
        <authorList>
            <consortium name="The Broad Institute Genomics Platform"/>
            <consortium name="The Broad Institute Genome Sequencing Center for Infectious Disease"/>
            <person name="Wu L."/>
            <person name="Ma J."/>
        </authorList>
    </citation>
    <scope>NUCLEOTIDE SEQUENCE [LARGE SCALE GENOMIC DNA]</scope>
    <source>
        <strain evidence="3">JCM 18657</strain>
    </source>
</reference>
<sequence length="206" mass="23596">MAKSKRWKRVRRTAALVMALAIAWTTWIQVRICRVEAMPDPERADVGIVLGAALWNDRPSPALRERLDHAVRLYRAGVAENWIVSGGLGNGSIPEAEGMRRYLVEQGVPEERIVMETESTSTYENILYSKRLMELNNWRTAVVVTHSYHGARALNMMRHVGYENPKVSTTDSEVLFEPWHKARETLAFTKWLLQKWTGAAHNERNV</sequence>
<name>A0ABW2V101_9BACL</name>
<evidence type="ECO:0000259" key="1">
    <source>
        <dbReference type="Pfam" id="PF02698"/>
    </source>
</evidence>